<sequence length="145" mass="16347">MYKVNVFLGFKDQAEEAFQLYSQVFNTPIEKILRVKDLPNGTDFSSEEGQKVAWMCLQLGSIQLWGEDRGYFAQYGTEPANPNQIPRQFISVYLADKTEADKVMAKLAQGGKVILPFGSNFFSPYYGRVVDAYGIGWELMVPGQP</sequence>
<dbReference type="InterPro" id="IPR028973">
    <property type="entry name" value="PhnB-like"/>
</dbReference>
<dbReference type="InterPro" id="IPR029068">
    <property type="entry name" value="Glyas_Bleomycin-R_OHBP_Dase"/>
</dbReference>
<keyword evidence="3" id="KW-1185">Reference proteome</keyword>
<dbReference type="SUPFAM" id="SSF54593">
    <property type="entry name" value="Glyoxalase/Bleomycin resistance protein/Dihydroxybiphenyl dioxygenase"/>
    <property type="match status" value="1"/>
</dbReference>
<gene>
    <name evidence="2" type="ORF">ACFO4R_08770</name>
</gene>
<evidence type="ECO:0000313" key="2">
    <source>
        <dbReference type="EMBL" id="MFC4805175.1"/>
    </source>
</evidence>
<protein>
    <submittedName>
        <fullName evidence="2">VOC family protein</fullName>
    </submittedName>
</protein>
<feature type="domain" description="PhnB-like" evidence="1">
    <location>
        <begin position="3"/>
        <end position="139"/>
    </location>
</feature>
<proteinExistence type="predicted"/>
<dbReference type="PANTHER" id="PTHR33990">
    <property type="entry name" value="PROTEIN YJDN-RELATED"/>
    <property type="match status" value="1"/>
</dbReference>
<organism evidence="2 3">
    <name type="scientific">Filifactor villosus</name>
    <dbReference type="NCBI Taxonomy" id="29374"/>
    <lineage>
        <taxon>Bacteria</taxon>
        <taxon>Bacillati</taxon>
        <taxon>Bacillota</taxon>
        <taxon>Clostridia</taxon>
        <taxon>Peptostreptococcales</taxon>
        <taxon>Filifactoraceae</taxon>
        <taxon>Filifactor</taxon>
    </lineage>
</organism>
<comment type="caution">
    <text evidence="2">The sequence shown here is derived from an EMBL/GenBank/DDBJ whole genome shotgun (WGS) entry which is preliminary data.</text>
</comment>
<dbReference type="Proteomes" id="UP001595916">
    <property type="component" value="Unassembled WGS sequence"/>
</dbReference>
<accession>A0ABV9QLB0</accession>
<name>A0ABV9QLB0_9FIRM</name>
<dbReference type="EMBL" id="JBHSHL010000038">
    <property type="protein sequence ID" value="MFC4805175.1"/>
    <property type="molecule type" value="Genomic_DNA"/>
</dbReference>
<evidence type="ECO:0000313" key="3">
    <source>
        <dbReference type="Proteomes" id="UP001595916"/>
    </source>
</evidence>
<dbReference type="RefSeq" id="WP_379788718.1">
    <property type="nucleotide sequence ID" value="NZ_JBHSHL010000038.1"/>
</dbReference>
<dbReference type="Gene3D" id="3.10.180.10">
    <property type="entry name" value="2,3-Dihydroxybiphenyl 1,2-Dioxygenase, domain 1"/>
    <property type="match status" value="1"/>
</dbReference>
<evidence type="ECO:0000259" key="1">
    <source>
        <dbReference type="Pfam" id="PF06983"/>
    </source>
</evidence>
<dbReference type="Pfam" id="PF06983">
    <property type="entry name" value="3-dmu-9_3-mt"/>
    <property type="match status" value="1"/>
</dbReference>
<reference evidence="3" key="1">
    <citation type="journal article" date="2019" name="Int. J. Syst. Evol. Microbiol.">
        <title>The Global Catalogue of Microorganisms (GCM) 10K type strain sequencing project: providing services to taxonomists for standard genome sequencing and annotation.</title>
        <authorList>
            <consortium name="The Broad Institute Genomics Platform"/>
            <consortium name="The Broad Institute Genome Sequencing Center for Infectious Disease"/>
            <person name="Wu L."/>
            <person name="Ma J."/>
        </authorList>
    </citation>
    <scope>NUCLEOTIDE SEQUENCE [LARGE SCALE GENOMIC DNA]</scope>
    <source>
        <strain evidence="3">CCUG 46385</strain>
    </source>
</reference>